<dbReference type="RefSeq" id="WP_107956791.1">
    <property type="nucleotide sequence ID" value="NZ_JASPFP010000001.1"/>
</dbReference>
<keyword evidence="2" id="KW-1185">Reference proteome</keyword>
<dbReference type="InterPro" id="IPR013433">
    <property type="entry name" value="PHA_gran_rgn"/>
</dbReference>
<proteinExistence type="predicted"/>
<comment type="caution">
    <text evidence="1">The sequence shown here is derived from an EMBL/GenBank/DDBJ whole genome shotgun (WGS) entry which is preliminary data.</text>
</comment>
<reference evidence="1 2" key="1">
    <citation type="submission" date="2018-04" db="EMBL/GenBank/DDBJ databases">
        <title>Genomic Encyclopedia of Type Strains, Phase III (KMG-III): the genomes of soil and plant-associated and newly described type strains.</title>
        <authorList>
            <person name="Whitman W."/>
        </authorList>
    </citation>
    <scope>NUCLEOTIDE SEQUENCE [LARGE SCALE GENOMIC DNA]</scope>
    <source>
        <strain evidence="1 2">MA101b</strain>
    </source>
</reference>
<organism evidence="1 2">
    <name type="scientific">Sphingomonas aurantiaca</name>
    <dbReference type="NCBI Taxonomy" id="185949"/>
    <lineage>
        <taxon>Bacteria</taxon>
        <taxon>Pseudomonadati</taxon>
        <taxon>Pseudomonadota</taxon>
        <taxon>Alphaproteobacteria</taxon>
        <taxon>Sphingomonadales</taxon>
        <taxon>Sphingomonadaceae</taxon>
        <taxon>Sphingomonas</taxon>
    </lineage>
</organism>
<gene>
    <name evidence="1" type="ORF">C8J26_0836</name>
</gene>
<dbReference type="Pfam" id="PF09650">
    <property type="entry name" value="PHA_gran_rgn"/>
    <property type="match status" value="1"/>
</dbReference>
<accession>A0A2T5GTA9</accession>
<dbReference type="AlphaFoldDB" id="A0A2T5GTA9"/>
<sequence length="100" mass="10687">MANPITVDVPHQLGKAAVRARLDGGIDKISASIPGGSVTDHRWDGDTMHFTIQAMGQTIASAVTVFETNVHAVVDLPGILGLFASKIQDMIRKEAPKLLR</sequence>
<dbReference type="EMBL" id="QAOG01000001">
    <property type="protein sequence ID" value="PTQ62555.1"/>
    <property type="molecule type" value="Genomic_DNA"/>
</dbReference>
<evidence type="ECO:0000313" key="1">
    <source>
        <dbReference type="EMBL" id="PTQ62555.1"/>
    </source>
</evidence>
<evidence type="ECO:0000313" key="2">
    <source>
        <dbReference type="Proteomes" id="UP000244189"/>
    </source>
</evidence>
<protein>
    <submittedName>
        <fullName evidence="1">Putative polyhydroxyalkanoic acid system protein</fullName>
    </submittedName>
</protein>
<dbReference type="Proteomes" id="UP000244189">
    <property type="component" value="Unassembled WGS sequence"/>
</dbReference>
<name>A0A2T5GTA9_9SPHN</name>